<evidence type="ECO:0000313" key="3">
    <source>
        <dbReference type="Proteomes" id="UP000018144"/>
    </source>
</evidence>
<sequence>MLLKLGSCEKTGRPAATLTLDSTKARDKKTQEIKITIEEVEEEDSDGKHPKDEDADETNTGVTLCDTSFICFSEPIVMDDQSLLFTAFTTFKIEDKM</sequence>
<dbReference type="EMBL" id="HF936139">
    <property type="protein sequence ID" value="CCX33599.1"/>
    <property type="molecule type" value="Genomic_DNA"/>
</dbReference>
<accession>U4LN71</accession>
<name>U4LN71_PYROM</name>
<reference evidence="2 3" key="1">
    <citation type="journal article" date="2013" name="PLoS Genet.">
        <title>The genome and development-dependent transcriptomes of Pyronema confluens: a window into fungal evolution.</title>
        <authorList>
            <person name="Traeger S."/>
            <person name="Altegoer F."/>
            <person name="Freitag M."/>
            <person name="Gabaldon T."/>
            <person name="Kempken F."/>
            <person name="Kumar A."/>
            <person name="Marcet-Houben M."/>
            <person name="Poggeler S."/>
            <person name="Stajich J.E."/>
            <person name="Nowrousian M."/>
        </authorList>
    </citation>
    <scope>NUCLEOTIDE SEQUENCE [LARGE SCALE GENOMIC DNA]</scope>
    <source>
        <strain evidence="3">CBS 100304</strain>
        <tissue evidence="2">Vegetative mycelium</tissue>
    </source>
</reference>
<proteinExistence type="predicted"/>
<organism evidence="2 3">
    <name type="scientific">Pyronema omphalodes (strain CBS 100304)</name>
    <name type="common">Pyronema confluens</name>
    <dbReference type="NCBI Taxonomy" id="1076935"/>
    <lineage>
        <taxon>Eukaryota</taxon>
        <taxon>Fungi</taxon>
        <taxon>Dikarya</taxon>
        <taxon>Ascomycota</taxon>
        <taxon>Pezizomycotina</taxon>
        <taxon>Pezizomycetes</taxon>
        <taxon>Pezizales</taxon>
        <taxon>Pyronemataceae</taxon>
        <taxon>Pyronema</taxon>
    </lineage>
</organism>
<protein>
    <submittedName>
        <fullName evidence="2">Uncharacterized protein</fullName>
    </submittedName>
</protein>
<evidence type="ECO:0000313" key="2">
    <source>
        <dbReference type="EMBL" id="CCX33599.1"/>
    </source>
</evidence>
<feature type="region of interest" description="Disordered" evidence="1">
    <location>
        <begin position="37"/>
        <end position="59"/>
    </location>
</feature>
<dbReference type="AlphaFoldDB" id="U4LN71"/>
<keyword evidence="3" id="KW-1185">Reference proteome</keyword>
<gene>
    <name evidence="2" type="ORF">PCON_01470</name>
</gene>
<dbReference type="Proteomes" id="UP000018144">
    <property type="component" value="Unassembled WGS sequence"/>
</dbReference>
<evidence type="ECO:0000256" key="1">
    <source>
        <dbReference type="SAM" id="MobiDB-lite"/>
    </source>
</evidence>